<proteinExistence type="predicted"/>
<gene>
    <name evidence="1" type="ORF">FB45DRAFT_1038254</name>
</gene>
<sequence>MISHLDSGVPTEVRLILYIASIHLIYVLKGRSATRWYCQLVSWVDEGSARLGMDQLAVTLTVVGHRRWIPYIAVPHDLPPISSSSTLFPLAGSQAIEDEDFVQAFYRGRAEPKDEKLAQAIAVLLVGAGHDGEDGDDPPPPHDILSTCPLRTIYADLGLADTSSTLPSSRICPTHPTEHNDLATRRRLRVTTRPMPCVQAMTQWRTSFARWPLDDHATLQKRLYLATMRAAVFTPPLILSLPNSVWSIPITPLLRITLYSTRPRTARELLASSPHALLVSSPYDDWMPLFRWRSF</sequence>
<protein>
    <submittedName>
        <fullName evidence="1">Uncharacterized protein</fullName>
    </submittedName>
</protein>
<evidence type="ECO:0000313" key="2">
    <source>
        <dbReference type="Proteomes" id="UP001221142"/>
    </source>
</evidence>
<evidence type="ECO:0000313" key="1">
    <source>
        <dbReference type="EMBL" id="KAJ7610216.1"/>
    </source>
</evidence>
<name>A0AAD7B5H1_9AGAR</name>
<organism evidence="1 2">
    <name type="scientific">Roridomyces roridus</name>
    <dbReference type="NCBI Taxonomy" id="1738132"/>
    <lineage>
        <taxon>Eukaryota</taxon>
        <taxon>Fungi</taxon>
        <taxon>Dikarya</taxon>
        <taxon>Basidiomycota</taxon>
        <taxon>Agaricomycotina</taxon>
        <taxon>Agaricomycetes</taxon>
        <taxon>Agaricomycetidae</taxon>
        <taxon>Agaricales</taxon>
        <taxon>Marasmiineae</taxon>
        <taxon>Mycenaceae</taxon>
        <taxon>Roridomyces</taxon>
    </lineage>
</organism>
<keyword evidence="2" id="KW-1185">Reference proteome</keyword>
<comment type="caution">
    <text evidence="1">The sequence shown here is derived from an EMBL/GenBank/DDBJ whole genome shotgun (WGS) entry which is preliminary data.</text>
</comment>
<dbReference type="EMBL" id="JARKIF010000036">
    <property type="protein sequence ID" value="KAJ7610216.1"/>
    <property type="molecule type" value="Genomic_DNA"/>
</dbReference>
<accession>A0AAD7B5H1</accession>
<dbReference type="AlphaFoldDB" id="A0AAD7B5H1"/>
<reference evidence="1" key="1">
    <citation type="submission" date="2023-03" db="EMBL/GenBank/DDBJ databases">
        <title>Massive genome expansion in bonnet fungi (Mycena s.s.) driven by repeated elements and novel gene families across ecological guilds.</title>
        <authorList>
            <consortium name="Lawrence Berkeley National Laboratory"/>
            <person name="Harder C.B."/>
            <person name="Miyauchi S."/>
            <person name="Viragh M."/>
            <person name="Kuo A."/>
            <person name="Thoen E."/>
            <person name="Andreopoulos B."/>
            <person name="Lu D."/>
            <person name="Skrede I."/>
            <person name="Drula E."/>
            <person name="Henrissat B."/>
            <person name="Morin E."/>
            <person name="Kohler A."/>
            <person name="Barry K."/>
            <person name="LaButti K."/>
            <person name="Morin E."/>
            <person name="Salamov A."/>
            <person name="Lipzen A."/>
            <person name="Mereny Z."/>
            <person name="Hegedus B."/>
            <person name="Baldrian P."/>
            <person name="Stursova M."/>
            <person name="Weitz H."/>
            <person name="Taylor A."/>
            <person name="Grigoriev I.V."/>
            <person name="Nagy L.G."/>
            <person name="Martin F."/>
            <person name="Kauserud H."/>
        </authorList>
    </citation>
    <scope>NUCLEOTIDE SEQUENCE</scope>
    <source>
        <strain evidence="1">9284</strain>
    </source>
</reference>
<dbReference type="Proteomes" id="UP001221142">
    <property type="component" value="Unassembled WGS sequence"/>
</dbReference>